<evidence type="ECO:0000313" key="1">
    <source>
        <dbReference type="EMBL" id="ALO28070.1"/>
    </source>
</evidence>
<dbReference type="PATRIC" id="fig|280505.15.peg.3808"/>
<name>A0A0S2IWL6_LEPBO</name>
<organism evidence="1">
    <name type="scientific">Leptospira borgpetersenii serovar Ballum</name>
    <dbReference type="NCBI Taxonomy" id="280505"/>
    <lineage>
        <taxon>Bacteria</taxon>
        <taxon>Pseudomonadati</taxon>
        <taxon>Spirochaetota</taxon>
        <taxon>Spirochaetia</taxon>
        <taxon>Leptospirales</taxon>
        <taxon>Leptospiraceae</taxon>
        <taxon>Leptospira</taxon>
    </lineage>
</organism>
<dbReference type="Proteomes" id="UP000058857">
    <property type="component" value="Chromosome 1"/>
</dbReference>
<protein>
    <submittedName>
        <fullName evidence="1">Uncharacterized protein</fullName>
    </submittedName>
</protein>
<proteinExistence type="predicted"/>
<accession>A0A0S2IWL6</accession>
<sequence>MGVNCFLKEENPARFPIRNLESNQKVAWRRKMFYPEMDPNLKSSFLSIDETVANLVNNTILPQSGLKAGNLLNTNQMKKLKEIRKRRFRSNEWKNFLKD</sequence>
<gene>
    <name evidence="1" type="ORF">LBBP_03910</name>
</gene>
<reference evidence="1 2" key="1">
    <citation type="journal article" date="2015" name="PLoS Negl. Trop. Dis.">
        <title>Distribution of Plasmids in Distinct Leptospira Pathogenic Species.</title>
        <authorList>
            <person name="Wang Y."/>
            <person name="Zhuang X."/>
            <person name="Zhong Y."/>
            <person name="Zhang C."/>
            <person name="Zhang Y."/>
            <person name="Zeng L."/>
            <person name="Zhu Y."/>
            <person name="He P."/>
            <person name="Dong K."/>
            <person name="Pal U."/>
            <person name="Guo X."/>
            <person name="Qin J."/>
        </authorList>
    </citation>
    <scope>NUCLEOTIDE SEQUENCE [LARGE SCALE GENOMIC DNA]</scope>
    <source>
        <strain evidence="1 2">56604</strain>
    </source>
</reference>
<dbReference type="AlphaFoldDB" id="A0A0S2IWL6"/>
<evidence type="ECO:0000313" key="2">
    <source>
        <dbReference type="Proteomes" id="UP000058857"/>
    </source>
</evidence>
<dbReference type="EMBL" id="CP012029">
    <property type="protein sequence ID" value="ALO28070.1"/>
    <property type="molecule type" value="Genomic_DNA"/>
</dbReference>